<dbReference type="SMART" id="SM00825">
    <property type="entry name" value="PKS_KS"/>
    <property type="match status" value="1"/>
</dbReference>
<keyword evidence="10" id="KW-0275">Fatty acid biosynthesis</keyword>
<gene>
    <name evidence="19" type="ORF">C802_00143</name>
</gene>
<evidence type="ECO:0000313" key="20">
    <source>
        <dbReference type="Proteomes" id="UP000014200"/>
    </source>
</evidence>
<dbReference type="InterPro" id="IPR020615">
    <property type="entry name" value="Thiolase_acyl_enz_int_AS"/>
</dbReference>
<comment type="catalytic activity">
    <reaction evidence="16">
        <text>a fatty acyl-[ACP] + malonyl-[ACP] + H(+) = a 3-oxoacyl-[ACP] + holo-[ACP] + CO2</text>
        <dbReference type="Rhea" id="RHEA:22836"/>
        <dbReference type="Rhea" id="RHEA-COMP:9623"/>
        <dbReference type="Rhea" id="RHEA-COMP:9685"/>
        <dbReference type="Rhea" id="RHEA-COMP:9916"/>
        <dbReference type="Rhea" id="RHEA-COMP:14125"/>
        <dbReference type="ChEBI" id="CHEBI:15378"/>
        <dbReference type="ChEBI" id="CHEBI:16526"/>
        <dbReference type="ChEBI" id="CHEBI:64479"/>
        <dbReference type="ChEBI" id="CHEBI:78449"/>
        <dbReference type="ChEBI" id="CHEBI:78776"/>
        <dbReference type="ChEBI" id="CHEBI:138651"/>
        <dbReference type="EC" id="2.3.1.41"/>
    </reaction>
    <physiologicalReaction direction="left-to-right" evidence="16">
        <dbReference type="Rhea" id="RHEA:22837"/>
    </physiologicalReaction>
</comment>
<evidence type="ECO:0000256" key="15">
    <source>
        <dbReference type="ARBA" id="ARBA00048121"/>
    </source>
</evidence>
<dbReference type="InterPro" id="IPR018201">
    <property type="entry name" value="Ketoacyl_synth_AS"/>
</dbReference>
<evidence type="ECO:0000313" key="19">
    <source>
        <dbReference type="EMBL" id="EOS16464.1"/>
    </source>
</evidence>
<protein>
    <recommendedName>
        <fullName evidence="12">3-oxoacyl-[acyl-carrier-protein] synthase 1</fullName>
        <ecNumber evidence="4">2.3.1.41</ecNumber>
    </recommendedName>
    <alternativeName>
        <fullName evidence="13">3-oxoacyl-[acyl-carrier-protein] synthase I</fullName>
    </alternativeName>
    <alternativeName>
        <fullName evidence="14">Beta-ketoacyl-ACP synthase I</fullName>
    </alternativeName>
</protein>
<evidence type="ECO:0000256" key="5">
    <source>
        <dbReference type="ARBA" id="ARBA00022490"/>
    </source>
</evidence>
<dbReference type="EMBL" id="ASSP01000003">
    <property type="protein sequence ID" value="EOS16464.1"/>
    <property type="molecule type" value="Genomic_DNA"/>
</dbReference>
<dbReference type="Pfam" id="PF00109">
    <property type="entry name" value="ketoacyl-synt"/>
    <property type="match status" value="1"/>
</dbReference>
<dbReference type="InterPro" id="IPR000794">
    <property type="entry name" value="Beta-ketoacyl_synthase"/>
</dbReference>
<dbReference type="AlphaFoldDB" id="R9ILH0"/>
<evidence type="ECO:0000256" key="2">
    <source>
        <dbReference type="ARBA" id="ARBA00008467"/>
    </source>
</evidence>
<dbReference type="GO" id="GO:0005829">
    <property type="term" value="C:cytosol"/>
    <property type="evidence" value="ECO:0007669"/>
    <property type="project" value="TreeGrafter"/>
</dbReference>
<proteinExistence type="inferred from homology"/>
<dbReference type="PANTHER" id="PTHR11712:SF306">
    <property type="entry name" value="3-OXOACYL-[ACYL-CARRIER-PROTEIN] SYNTHASE 1"/>
    <property type="match status" value="1"/>
</dbReference>
<keyword evidence="8" id="KW-0276">Fatty acid metabolism</keyword>
<dbReference type="InterPro" id="IPR016039">
    <property type="entry name" value="Thiolase-like"/>
</dbReference>
<keyword evidence="7 17" id="KW-0808">Transferase</keyword>
<evidence type="ECO:0000259" key="18">
    <source>
        <dbReference type="PROSITE" id="PS52004"/>
    </source>
</evidence>
<comment type="subunit">
    <text evidence="3">Homodimer.</text>
</comment>
<dbReference type="InterPro" id="IPR014030">
    <property type="entry name" value="Ketoacyl_synth_N"/>
</dbReference>
<dbReference type="GO" id="GO:0006633">
    <property type="term" value="P:fatty acid biosynthetic process"/>
    <property type="evidence" value="ECO:0007669"/>
    <property type="project" value="UniProtKB-KW"/>
</dbReference>
<evidence type="ECO:0000256" key="4">
    <source>
        <dbReference type="ARBA" id="ARBA00013191"/>
    </source>
</evidence>
<keyword evidence="6" id="KW-0444">Lipid biosynthesis</keyword>
<keyword evidence="5" id="KW-0963">Cytoplasm</keyword>
<organism evidence="19 20">
    <name type="scientific">Phocaeicola sartorii</name>
    <dbReference type="NCBI Taxonomy" id="671267"/>
    <lineage>
        <taxon>Bacteria</taxon>
        <taxon>Pseudomonadati</taxon>
        <taxon>Bacteroidota</taxon>
        <taxon>Bacteroidia</taxon>
        <taxon>Bacteroidales</taxon>
        <taxon>Bacteroidaceae</taxon>
        <taxon>Phocaeicola</taxon>
    </lineage>
</organism>
<dbReference type="PROSITE" id="PS00606">
    <property type="entry name" value="KS3_1"/>
    <property type="match status" value="1"/>
</dbReference>
<comment type="catalytic activity">
    <reaction evidence="15">
        <text>(3Z)-decenoyl-[ACP] + malonyl-[ACP] + H(+) = 3-oxo-(5Z)-dodecenoyl-[ACP] + holo-[ACP] + CO2</text>
        <dbReference type="Rhea" id="RHEA:54940"/>
        <dbReference type="Rhea" id="RHEA-COMP:9623"/>
        <dbReference type="Rhea" id="RHEA-COMP:9685"/>
        <dbReference type="Rhea" id="RHEA-COMP:9927"/>
        <dbReference type="Rhea" id="RHEA-COMP:14042"/>
        <dbReference type="ChEBI" id="CHEBI:15378"/>
        <dbReference type="ChEBI" id="CHEBI:16526"/>
        <dbReference type="ChEBI" id="CHEBI:64479"/>
        <dbReference type="ChEBI" id="CHEBI:78449"/>
        <dbReference type="ChEBI" id="CHEBI:78798"/>
        <dbReference type="ChEBI" id="CHEBI:138410"/>
    </reaction>
    <physiologicalReaction direction="left-to-right" evidence="15">
        <dbReference type="Rhea" id="RHEA:54941"/>
    </physiologicalReaction>
</comment>
<evidence type="ECO:0000256" key="7">
    <source>
        <dbReference type="ARBA" id="ARBA00022679"/>
    </source>
</evidence>
<evidence type="ECO:0000256" key="10">
    <source>
        <dbReference type="ARBA" id="ARBA00023160"/>
    </source>
</evidence>
<evidence type="ECO:0000256" key="14">
    <source>
        <dbReference type="ARBA" id="ARBA00042143"/>
    </source>
</evidence>
<evidence type="ECO:0000256" key="8">
    <source>
        <dbReference type="ARBA" id="ARBA00022832"/>
    </source>
</evidence>
<evidence type="ECO:0000256" key="6">
    <source>
        <dbReference type="ARBA" id="ARBA00022516"/>
    </source>
</evidence>
<keyword evidence="20" id="KW-1185">Reference proteome</keyword>
<dbReference type="Gene3D" id="3.40.47.10">
    <property type="match status" value="1"/>
</dbReference>
<comment type="subcellular location">
    <subcellularLocation>
        <location evidence="1">Cytoplasm</location>
    </subcellularLocation>
</comment>
<evidence type="ECO:0000256" key="17">
    <source>
        <dbReference type="RuleBase" id="RU003694"/>
    </source>
</evidence>
<evidence type="ECO:0000256" key="16">
    <source>
        <dbReference type="ARBA" id="ARBA00048506"/>
    </source>
</evidence>
<comment type="similarity">
    <text evidence="2 17">Belongs to the thiolase-like superfamily. Beta-ketoacyl-ACP synthases family.</text>
</comment>
<dbReference type="PANTHER" id="PTHR11712">
    <property type="entry name" value="POLYKETIDE SYNTHASE-RELATED"/>
    <property type="match status" value="1"/>
</dbReference>
<evidence type="ECO:0000256" key="1">
    <source>
        <dbReference type="ARBA" id="ARBA00004496"/>
    </source>
</evidence>
<dbReference type="STRING" id="1235788.C802_00143"/>
<accession>R9ILH0</accession>
<dbReference type="Proteomes" id="UP000014200">
    <property type="component" value="Unassembled WGS sequence"/>
</dbReference>
<dbReference type="InterPro" id="IPR020841">
    <property type="entry name" value="PKS_Beta-ketoAc_synthase_dom"/>
</dbReference>
<dbReference type="GeneID" id="82151986"/>
<dbReference type="PATRIC" id="fig|1235788.3.peg.135"/>
<reference evidence="19 20" key="1">
    <citation type="submission" date="2013-04" db="EMBL/GenBank/DDBJ databases">
        <title>The Genome Sequence of Bacteroides massiliensis dnLKV3.</title>
        <authorList>
            <consortium name="The Broad Institute Genomics Platform"/>
            <consortium name="The Broad Institute Genome Sequencing Center for Infectious Disease"/>
            <person name="Earl A."/>
            <person name="Xavier R."/>
            <person name="Kuhn K."/>
            <person name="Stappenbeck T."/>
            <person name="Walker B."/>
            <person name="Young S."/>
            <person name="Zeng Q."/>
            <person name="Gargeya S."/>
            <person name="Fitzgerald M."/>
            <person name="Haas B."/>
            <person name="Abouelleil A."/>
            <person name="Allen A.W."/>
            <person name="Alvarado L."/>
            <person name="Arachchi H.M."/>
            <person name="Berlin A.M."/>
            <person name="Chapman S.B."/>
            <person name="Gainer-Dewar J."/>
            <person name="Goldberg J."/>
            <person name="Griggs A."/>
            <person name="Gujja S."/>
            <person name="Hansen M."/>
            <person name="Howarth C."/>
            <person name="Imamovic A."/>
            <person name="Ireland A."/>
            <person name="Larimer J."/>
            <person name="McCowan C."/>
            <person name="Murphy C."/>
            <person name="Pearson M."/>
            <person name="Poon T.W."/>
            <person name="Priest M."/>
            <person name="Roberts A."/>
            <person name="Saif S."/>
            <person name="Shea T."/>
            <person name="Sisk P."/>
            <person name="Sykes S."/>
            <person name="Wortman J."/>
            <person name="Nusbaum C."/>
            <person name="Birren B."/>
        </authorList>
    </citation>
    <scope>NUCLEOTIDE SEQUENCE [LARGE SCALE GENOMIC DNA]</scope>
    <source>
        <strain evidence="20">dnLKV3</strain>
    </source>
</reference>
<sequence length="409" mass="44216">MRRVVITGMGIYSCIGRNQDEVKDALFQGRSGIGIDPVRKEMGYFSALTGIVERPDLKTLLDRKKRHSLAEQGEYAYMATLEAFRQAQIDEEFLWNREVGILYGNDSSAAPVINAIDVIRAKKNTAMVGSGSIFQSMNSTITMNLSVIFHLKGINFTISGACASGSHAIGMAYLLIKSGLQDCILCGGAQEVNPYSVGSFDGLGAFSTREGEPEKASRPFDKGRDGLIPSGGGASLVLESYESAVKRGATILAEVIGYGFSSNGDHISVPNVDGPRRSLQMAINDAGIPLEEIQYINAHATSTPVGDLNEAKAIAEVFGNHHPYVTSTKSQTGHEMWMAGASEVIYSTLMMNNGFIAPNLNFEEPDEASVLLNIPTRRIETEFDTFLSNSFGFGGTNSSLIIRKLKENN</sequence>
<keyword evidence="9" id="KW-0443">Lipid metabolism</keyword>
<dbReference type="HOGENOM" id="CLU_000022_69_2_10"/>
<comment type="caution">
    <text evidence="19">The sequence shown here is derived from an EMBL/GenBank/DDBJ whole genome shotgun (WGS) entry which is preliminary data.</text>
</comment>
<dbReference type="RefSeq" id="WP_016274636.1">
    <property type="nucleotide sequence ID" value="NZ_JABVZU010000002.1"/>
</dbReference>
<dbReference type="PROSITE" id="PS00098">
    <property type="entry name" value="THIOLASE_1"/>
    <property type="match status" value="1"/>
</dbReference>
<dbReference type="SUPFAM" id="SSF53901">
    <property type="entry name" value="Thiolase-like"/>
    <property type="match status" value="2"/>
</dbReference>
<feature type="domain" description="Ketosynthase family 3 (KS3)" evidence="18">
    <location>
        <begin position="1"/>
        <end position="404"/>
    </location>
</feature>
<dbReference type="EC" id="2.3.1.41" evidence="4"/>
<dbReference type="Pfam" id="PF02801">
    <property type="entry name" value="Ketoacyl-synt_C"/>
    <property type="match status" value="1"/>
</dbReference>
<dbReference type="OrthoDB" id="9808669at2"/>
<dbReference type="InterPro" id="IPR014031">
    <property type="entry name" value="Ketoacyl_synth_C"/>
</dbReference>
<evidence type="ECO:0000256" key="9">
    <source>
        <dbReference type="ARBA" id="ARBA00023098"/>
    </source>
</evidence>
<evidence type="ECO:0000256" key="11">
    <source>
        <dbReference type="ARBA" id="ARBA00023315"/>
    </source>
</evidence>
<dbReference type="PROSITE" id="PS52004">
    <property type="entry name" value="KS3_2"/>
    <property type="match status" value="1"/>
</dbReference>
<keyword evidence="11" id="KW-0012">Acyltransferase</keyword>
<evidence type="ECO:0000256" key="12">
    <source>
        <dbReference type="ARBA" id="ARBA00039450"/>
    </source>
</evidence>
<evidence type="ECO:0000256" key="3">
    <source>
        <dbReference type="ARBA" id="ARBA00011738"/>
    </source>
</evidence>
<dbReference type="CDD" id="cd00834">
    <property type="entry name" value="KAS_I_II"/>
    <property type="match status" value="1"/>
</dbReference>
<dbReference type="GO" id="GO:0004315">
    <property type="term" value="F:3-oxoacyl-[acyl-carrier-protein] synthase activity"/>
    <property type="evidence" value="ECO:0007669"/>
    <property type="project" value="UniProtKB-EC"/>
</dbReference>
<evidence type="ECO:0000256" key="13">
    <source>
        <dbReference type="ARBA" id="ARBA00041620"/>
    </source>
</evidence>
<name>R9ILH0_9BACT</name>